<reference evidence="4 5" key="1">
    <citation type="submission" date="2016-06" db="UniProtKB">
        <authorList>
            <consortium name="WormBaseParasite"/>
        </authorList>
    </citation>
    <scope>IDENTIFICATION</scope>
</reference>
<dbReference type="AlphaFoldDB" id="A0A183DD19"/>
<dbReference type="InterPro" id="IPR008081">
    <property type="entry name" value="Cytoplasmic_FMR1-int"/>
</dbReference>
<name>A0A183DD19_9BILA</name>
<dbReference type="WBParaSite" id="GPUH_0002589601-mRNA-1">
    <property type="protein sequence ID" value="GPUH_0002589601-mRNA-1"/>
    <property type="gene ID" value="GPUH_0002589601"/>
</dbReference>
<organism evidence="4">
    <name type="scientific">Gongylonema pulchrum</name>
    <dbReference type="NCBI Taxonomy" id="637853"/>
    <lineage>
        <taxon>Eukaryota</taxon>
        <taxon>Metazoa</taxon>
        <taxon>Ecdysozoa</taxon>
        <taxon>Nematoda</taxon>
        <taxon>Chromadorea</taxon>
        <taxon>Rhabditida</taxon>
        <taxon>Spirurina</taxon>
        <taxon>Spiruromorpha</taxon>
        <taxon>Spiruroidea</taxon>
        <taxon>Gongylonematidae</taxon>
        <taxon>Gongylonema</taxon>
    </lineage>
</organism>
<dbReference type="Proteomes" id="UP000271098">
    <property type="component" value="Unassembled WGS sequence"/>
</dbReference>
<dbReference type="EMBL" id="UYRT01015786">
    <property type="protein sequence ID" value="VDK55307.1"/>
    <property type="molecule type" value="Genomic_DNA"/>
</dbReference>
<dbReference type="OrthoDB" id="10265867at2759"/>
<evidence type="ECO:0000313" key="1">
    <source>
        <dbReference type="EMBL" id="VDK55307.1"/>
    </source>
</evidence>
<accession>A0A183DD19</accession>
<dbReference type="PANTHER" id="PTHR12195">
    <property type="entry name" value="CYTOPLASMIC FMR1-INTERACTING PROTEIN-RELATED"/>
    <property type="match status" value="1"/>
</dbReference>
<sequence length="112" mass="12695">MLLDKRFKADCQALGITIRAPPYYRYESLLRQRHVQLLGRSIDLNRLVSQRINAAILRALDAAISKFESEELSSVVVSDIPEKIYFLGETYGGDFQRITKSASSVKIVVKSF</sequence>
<dbReference type="GO" id="GO:0030833">
    <property type="term" value="P:regulation of actin filament polymerization"/>
    <property type="evidence" value="ECO:0007669"/>
    <property type="project" value="InterPro"/>
</dbReference>
<evidence type="ECO:0000313" key="4">
    <source>
        <dbReference type="WBParaSite" id="GPUH_0000661901-mRNA-1"/>
    </source>
</evidence>
<dbReference type="GO" id="GO:0031267">
    <property type="term" value="F:small GTPase binding"/>
    <property type="evidence" value="ECO:0007669"/>
    <property type="project" value="InterPro"/>
</dbReference>
<protein>
    <submittedName>
        <fullName evidence="4 5">ATPase</fullName>
    </submittedName>
</protein>
<dbReference type="EMBL" id="UYRT01107258">
    <property type="protein sequence ID" value="VDN44773.1"/>
    <property type="molecule type" value="Genomic_DNA"/>
</dbReference>
<gene>
    <name evidence="2" type="ORF">GPUH_LOCUS25866</name>
    <name evidence="1" type="ORF">GPUH_LOCUS6611</name>
</gene>
<keyword evidence="3" id="KW-1185">Reference proteome</keyword>
<proteinExistence type="predicted"/>
<reference evidence="1 3" key="2">
    <citation type="submission" date="2018-11" db="EMBL/GenBank/DDBJ databases">
        <authorList>
            <consortium name="Pathogen Informatics"/>
        </authorList>
    </citation>
    <scope>NUCLEOTIDE SEQUENCE [LARGE SCALE GENOMIC DNA]</scope>
</reference>
<evidence type="ECO:0000313" key="5">
    <source>
        <dbReference type="WBParaSite" id="GPUH_0002589601-mRNA-1"/>
    </source>
</evidence>
<dbReference type="Pfam" id="PF05994">
    <property type="entry name" value="FragX_IP"/>
    <property type="match status" value="1"/>
</dbReference>
<dbReference type="WBParaSite" id="GPUH_0000661901-mRNA-1">
    <property type="protein sequence ID" value="GPUH_0000661901-mRNA-1"/>
    <property type="gene ID" value="GPUH_0000661901"/>
</dbReference>
<evidence type="ECO:0000313" key="3">
    <source>
        <dbReference type="Proteomes" id="UP000271098"/>
    </source>
</evidence>
<evidence type="ECO:0000313" key="2">
    <source>
        <dbReference type="EMBL" id="VDN44773.1"/>
    </source>
</evidence>